<organism evidence="5 6">
    <name type="scientific">Candidatus Glassbacteria bacterium RIFCSPLOWO2_12_FULL_58_11</name>
    <dbReference type="NCBI Taxonomy" id="1817867"/>
    <lineage>
        <taxon>Bacteria</taxon>
        <taxon>Candidatus Glassiibacteriota</taxon>
    </lineage>
</organism>
<accession>A0A1F5YYM9</accession>
<evidence type="ECO:0000313" key="5">
    <source>
        <dbReference type="EMBL" id="OGG05236.1"/>
    </source>
</evidence>
<comment type="similarity">
    <text evidence="1">Belongs to the glycosyltransferase 2 family.</text>
</comment>
<evidence type="ECO:0000256" key="1">
    <source>
        <dbReference type="ARBA" id="ARBA00006739"/>
    </source>
</evidence>
<dbReference type="InterPro" id="IPR001173">
    <property type="entry name" value="Glyco_trans_2-like"/>
</dbReference>
<sequence>MPTSLVSFLIPVYNAHATVVRALESVLGQRRAGELEAVVVDDGSTDGTLELLEKLSSRENRVRLVAVEHRGLVEALITGQRLCRGEFIARMDSDDLAHPDRFREQLALISRDPRLGVVGAQVRYFPRRSLRAGLLHYESWLNSLLEGSRSDAPAEKIEAACRRIEREIFVECPLAHPTFLIRRSAFEQVGGYREFQGLPEDYDLLLRLAGKGWRLGGVGKVLHHWREHPGRTSRIDPRYIADSFRRLKLNHLLSLKLEGGALPVSICGAGPVGKAWLKDLQAAGVEVRFLIEVNPRRIGKKIHGVPVISAEQLASLDRSAGLILGAVGQKGARENIRLSLGPLGYREGEDYLFVA</sequence>
<dbReference type="InterPro" id="IPR050834">
    <property type="entry name" value="Glycosyltransf_2"/>
</dbReference>
<dbReference type="GO" id="GO:0016757">
    <property type="term" value="F:glycosyltransferase activity"/>
    <property type="evidence" value="ECO:0007669"/>
    <property type="project" value="UniProtKB-KW"/>
</dbReference>
<dbReference type="SUPFAM" id="SSF51735">
    <property type="entry name" value="NAD(P)-binding Rossmann-fold domains"/>
    <property type="match status" value="1"/>
</dbReference>
<name>A0A1F5YYM9_9BACT</name>
<dbReference type="EMBL" id="MFIX01000076">
    <property type="protein sequence ID" value="OGG05236.1"/>
    <property type="molecule type" value="Genomic_DNA"/>
</dbReference>
<protein>
    <recommendedName>
        <fullName evidence="4">Glycosyltransferase 2-like domain-containing protein</fullName>
    </recommendedName>
</protein>
<dbReference type="STRING" id="1817867.A3F83_02995"/>
<comment type="caution">
    <text evidence="5">The sequence shown here is derived from an EMBL/GenBank/DDBJ whole genome shotgun (WGS) entry which is preliminary data.</text>
</comment>
<evidence type="ECO:0000256" key="2">
    <source>
        <dbReference type="ARBA" id="ARBA00022676"/>
    </source>
</evidence>
<keyword evidence="2" id="KW-0328">Glycosyltransferase</keyword>
<dbReference type="Proteomes" id="UP000179129">
    <property type="component" value="Unassembled WGS sequence"/>
</dbReference>
<dbReference type="InterPro" id="IPR036291">
    <property type="entry name" value="NAD(P)-bd_dom_sf"/>
</dbReference>
<dbReference type="Gene3D" id="3.40.50.720">
    <property type="entry name" value="NAD(P)-binding Rossmann-like Domain"/>
    <property type="match status" value="1"/>
</dbReference>
<proteinExistence type="inferred from homology"/>
<dbReference type="InterPro" id="IPR029044">
    <property type="entry name" value="Nucleotide-diphossugar_trans"/>
</dbReference>
<dbReference type="Gene3D" id="3.90.550.10">
    <property type="entry name" value="Spore Coat Polysaccharide Biosynthesis Protein SpsA, Chain A"/>
    <property type="match status" value="1"/>
</dbReference>
<reference evidence="5 6" key="1">
    <citation type="journal article" date="2016" name="Nat. Commun.">
        <title>Thousands of microbial genomes shed light on interconnected biogeochemical processes in an aquifer system.</title>
        <authorList>
            <person name="Anantharaman K."/>
            <person name="Brown C.T."/>
            <person name="Hug L.A."/>
            <person name="Sharon I."/>
            <person name="Castelle C.J."/>
            <person name="Probst A.J."/>
            <person name="Thomas B.C."/>
            <person name="Singh A."/>
            <person name="Wilkins M.J."/>
            <person name="Karaoz U."/>
            <person name="Brodie E.L."/>
            <person name="Williams K.H."/>
            <person name="Hubbard S.S."/>
            <person name="Banfield J.F."/>
        </authorList>
    </citation>
    <scope>NUCLEOTIDE SEQUENCE [LARGE SCALE GENOMIC DNA]</scope>
</reference>
<gene>
    <name evidence="5" type="ORF">A3F83_02995</name>
</gene>
<dbReference type="SUPFAM" id="SSF53448">
    <property type="entry name" value="Nucleotide-diphospho-sugar transferases"/>
    <property type="match status" value="1"/>
</dbReference>
<evidence type="ECO:0000313" key="6">
    <source>
        <dbReference type="Proteomes" id="UP000179129"/>
    </source>
</evidence>
<dbReference type="AlphaFoldDB" id="A0A1F5YYM9"/>
<evidence type="ECO:0000259" key="4">
    <source>
        <dbReference type="Pfam" id="PF00535"/>
    </source>
</evidence>
<feature type="domain" description="Glycosyltransferase 2-like" evidence="4">
    <location>
        <begin position="7"/>
        <end position="188"/>
    </location>
</feature>
<dbReference type="PANTHER" id="PTHR43685">
    <property type="entry name" value="GLYCOSYLTRANSFERASE"/>
    <property type="match status" value="1"/>
</dbReference>
<dbReference type="Pfam" id="PF00535">
    <property type="entry name" value="Glycos_transf_2"/>
    <property type="match status" value="1"/>
</dbReference>
<keyword evidence="3" id="KW-0808">Transferase</keyword>
<evidence type="ECO:0000256" key="3">
    <source>
        <dbReference type="ARBA" id="ARBA00022679"/>
    </source>
</evidence>
<dbReference type="PANTHER" id="PTHR43685:SF5">
    <property type="entry name" value="GLYCOSYLTRANSFERASE EPSE-RELATED"/>
    <property type="match status" value="1"/>
</dbReference>